<feature type="compositionally biased region" description="Basic and acidic residues" evidence="6">
    <location>
        <begin position="984"/>
        <end position="995"/>
    </location>
</feature>
<keyword evidence="3 5" id="KW-0175">Coiled coil</keyword>
<evidence type="ECO:0000256" key="3">
    <source>
        <dbReference type="ARBA" id="ARBA00023054"/>
    </source>
</evidence>
<evidence type="ECO:0000313" key="8">
    <source>
        <dbReference type="Proteomes" id="UP001152622"/>
    </source>
</evidence>
<evidence type="ECO:0000256" key="4">
    <source>
        <dbReference type="ARBA" id="ARBA00045182"/>
    </source>
</evidence>
<comment type="function">
    <text evidence="4">Required for assembly of dynein regulatory complex (DRC) and inner dynein arm (IDA) complexes, which are responsible for ciliary beat regulation, thereby playing a central role in motility in cilia and flagella. Probably acts together with CCDC40 to form a molecular ruler that determines the 96 nanometer (nm) repeat length and arrangements of components in cilia and flagella. Not required for outer dynein arm complexes assembly.</text>
</comment>
<dbReference type="OrthoDB" id="10259720at2759"/>
<feature type="compositionally biased region" description="Low complexity" evidence="6">
    <location>
        <begin position="936"/>
        <end position="960"/>
    </location>
</feature>
<accession>A0A9Q1EKN3</accession>
<dbReference type="PANTHER" id="PTHR18962:SF0">
    <property type="entry name" value="COILED-COIL DOMAIN-CONTAINING PROTEIN 39"/>
    <property type="match status" value="1"/>
</dbReference>
<feature type="region of interest" description="Disordered" evidence="6">
    <location>
        <begin position="894"/>
        <end position="1007"/>
    </location>
</feature>
<feature type="coiled-coil region" evidence="5">
    <location>
        <begin position="568"/>
        <end position="705"/>
    </location>
</feature>
<dbReference type="GO" id="GO:0060287">
    <property type="term" value="P:epithelial cilium movement involved in determination of left/right asymmetry"/>
    <property type="evidence" value="ECO:0007669"/>
    <property type="project" value="TreeGrafter"/>
</dbReference>
<evidence type="ECO:0000313" key="7">
    <source>
        <dbReference type="EMBL" id="KAJ8340488.1"/>
    </source>
</evidence>
<proteinExistence type="inferred from homology"/>
<dbReference type="GO" id="GO:0036159">
    <property type="term" value="P:inner dynein arm assembly"/>
    <property type="evidence" value="ECO:0007669"/>
    <property type="project" value="InterPro"/>
</dbReference>
<feature type="region of interest" description="Disordered" evidence="6">
    <location>
        <begin position="469"/>
        <end position="489"/>
    </location>
</feature>
<evidence type="ECO:0000256" key="6">
    <source>
        <dbReference type="SAM" id="MobiDB-lite"/>
    </source>
</evidence>
<dbReference type="InterPro" id="IPR033290">
    <property type="entry name" value="CCDC39"/>
</dbReference>
<feature type="coiled-coil region" evidence="5">
    <location>
        <begin position="746"/>
        <end position="808"/>
    </location>
</feature>
<dbReference type="GO" id="GO:0005576">
    <property type="term" value="C:extracellular region"/>
    <property type="evidence" value="ECO:0007669"/>
    <property type="project" value="GOC"/>
</dbReference>
<sequence>MANVIFAEMGFGDIFSVPMANAENQTLEKELEMKRKEKLNLENKISQHKETIQALSDFLKNLRQELLHTQALFEAVEKEIGSEMHFKALADTEIGCLQQEATQQEKDLLLLKEKKNTLESEILKGSQKMEKMKKQLNWDQQTLDAWLDEFAEEDEDTMVLVKYCRQDEARIKELTLSVDRTTVEINRKHKALDKEWTKTMTTQVGLDRATENFHRAHSERQELIHQWENTIEQMRERDHDLEQCIMSLSRVNQEVRERRDMIAEKTSQLENQGSNNQECEKKAAAAKLLATKLRVEFRDNECLCVQLKGEFEGLRITVEQVATKVDAMRSQLTSLNNDKKDKSSKLKNARLLIAALEQKMKAVTESTIGVEGVASLMERMLEEGELANVELESVVRYHHRVLSQKMQDLQALKAKEENLMAEINRTQDVLRSLLRHLRDVEDDYVKRQELTESQDCQIKVVKEKLRRLKGDQNSEEDQAHRRELSELTKTLEEKKRTTIMLSQQLRTLEVESRCVKKAVEKVGIQRRDLSSKLVEMELCNEIAERELKTLFIKNQETTVEDNLLKLDAKRVRDRLQNETGRVLSLEKQRMNLGAAMKEKDLEVDFNRDMLQTQVRISNQENQRLRMEMNENLSRIDKMKTKYETIAVPVMSPDGEGGRSLEYIMIQAAQEREELKRKGDELDRKVSKKETEIEALENTLHAVSRRTAHRKVSGMLSQSTEEYEKHLQLEERKRAMDKKYSFKMRQIRELQQDIDGINNTLDSLHQEEATLKEQRDENCNKILTLNKELETQKERLERVAKQCSKLTGDIRSSKKTKGKTKEEYEIDLCQLKDFSKMVERMLLEAMYEDPDLRSILQIHFQEKNLPLPEPVFPIAIHLTPGFRSTHSARSVRSSCSSSITADFPPRLTKSASPASSTRSATSPASSIHFRAESPAPRLSKSASRLSSARSSVSSISDGPRSSGRRSPHLGLQLVVTSAISATPPRDTRRGGSEASRRTPSKKSQGKTS</sequence>
<feature type="coiled-coil region" evidence="5">
    <location>
        <begin position="17"/>
        <end position="135"/>
    </location>
</feature>
<evidence type="ECO:0000256" key="5">
    <source>
        <dbReference type="SAM" id="Coils"/>
    </source>
</evidence>
<dbReference type="GO" id="GO:0060285">
    <property type="term" value="P:cilium-dependent cell motility"/>
    <property type="evidence" value="ECO:0007669"/>
    <property type="project" value="TreeGrafter"/>
</dbReference>
<name>A0A9Q1EKN3_SYNKA</name>
<keyword evidence="8" id="KW-1185">Reference proteome</keyword>
<dbReference type="Pfam" id="PF24161">
    <property type="entry name" value="CCDC39"/>
    <property type="match status" value="1"/>
</dbReference>
<comment type="similarity">
    <text evidence="1">Belongs to the CCDC39 family.</text>
</comment>
<feature type="compositionally biased region" description="Basic residues" evidence="6">
    <location>
        <begin position="997"/>
        <end position="1007"/>
    </location>
</feature>
<evidence type="ECO:0000256" key="2">
    <source>
        <dbReference type="ARBA" id="ARBA00016725"/>
    </source>
</evidence>
<dbReference type="PANTHER" id="PTHR18962">
    <property type="entry name" value="COILED-COIL DOMAIN-CONTAINING PROTEIN 39"/>
    <property type="match status" value="1"/>
</dbReference>
<gene>
    <name evidence="7" type="ORF">SKAU_G00351210</name>
</gene>
<feature type="compositionally biased region" description="Low complexity" evidence="6">
    <location>
        <begin position="909"/>
        <end position="925"/>
    </location>
</feature>
<feature type="coiled-coil region" evidence="5">
    <location>
        <begin position="318"/>
        <end position="366"/>
    </location>
</feature>
<evidence type="ECO:0000256" key="1">
    <source>
        <dbReference type="ARBA" id="ARBA00005805"/>
    </source>
</evidence>
<dbReference type="AlphaFoldDB" id="A0A9Q1EKN3"/>
<protein>
    <recommendedName>
        <fullName evidence="2">Coiled-coil domain-containing protein 39</fullName>
    </recommendedName>
</protein>
<organism evidence="7 8">
    <name type="scientific">Synaphobranchus kaupii</name>
    <name type="common">Kaup's arrowtooth eel</name>
    <dbReference type="NCBI Taxonomy" id="118154"/>
    <lineage>
        <taxon>Eukaryota</taxon>
        <taxon>Metazoa</taxon>
        <taxon>Chordata</taxon>
        <taxon>Craniata</taxon>
        <taxon>Vertebrata</taxon>
        <taxon>Euteleostomi</taxon>
        <taxon>Actinopterygii</taxon>
        <taxon>Neopterygii</taxon>
        <taxon>Teleostei</taxon>
        <taxon>Anguilliformes</taxon>
        <taxon>Synaphobranchidae</taxon>
        <taxon>Synaphobranchus</taxon>
    </lineage>
</organism>
<dbReference type="EMBL" id="JAINUF010000016">
    <property type="protein sequence ID" value="KAJ8340488.1"/>
    <property type="molecule type" value="Genomic_DNA"/>
</dbReference>
<comment type="caution">
    <text evidence="7">The sequence shown here is derived from an EMBL/GenBank/DDBJ whole genome shotgun (WGS) entry which is preliminary data.</text>
</comment>
<dbReference type="GO" id="GO:0005930">
    <property type="term" value="C:axoneme"/>
    <property type="evidence" value="ECO:0007669"/>
    <property type="project" value="InterPro"/>
</dbReference>
<feature type="coiled-coil region" evidence="5">
    <location>
        <begin position="217"/>
        <end position="282"/>
    </location>
</feature>
<dbReference type="Proteomes" id="UP001152622">
    <property type="component" value="Chromosome 16"/>
</dbReference>
<reference evidence="7" key="1">
    <citation type="journal article" date="2023" name="Science">
        <title>Genome structures resolve the early diversification of teleost fishes.</title>
        <authorList>
            <person name="Parey E."/>
            <person name="Louis A."/>
            <person name="Montfort J."/>
            <person name="Bouchez O."/>
            <person name="Roques C."/>
            <person name="Iampietro C."/>
            <person name="Lluch J."/>
            <person name="Castinel A."/>
            <person name="Donnadieu C."/>
            <person name="Desvignes T."/>
            <person name="Floi Bucao C."/>
            <person name="Jouanno E."/>
            <person name="Wen M."/>
            <person name="Mejri S."/>
            <person name="Dirks R."/>
            <person name="Jansen H."/>
            <person name="Henkel C."/>
            <person name="Chen W.J."/>
            <person name="Zahm M."/>
            <person name="Cabau C."/>
            <person name="Klopp C."/>
            <person name="Thompson A.W."/>
            <person name="Robinson-Rechavi M."/>
            <person name="Braasch I."/>
            <person name="Lecointre G."/>
            <person name="Bobe J."/>
            <person name="Postlethwait J.H."/>
            <person name="Berthelot C."/>
            <person name="Roest Crollius H."/>
            <person name="Guiguen Y."/>
        </authorList>
    </citation>
    <scope>NUCLEOTIDE SEQUENCE</scope>
    <source>
        <strain evidence="7">WJC10195</strain>
    </source>
</reference>